<evidence type="ECO:0000313" key="5">
    <source>
        <dbReference type="EMBL" id="CUH72963.1"/>
    </source>
</evidence>
<reference evidence="5 7" key="2">
    <citation type="submission" date="2015-09" db="EMBL/GenBank/DDBJ databases">
        <authorList>
            <consortium name="Swine Surveillance"/>
        </authorList>
    </citation>
    <scope>NUCLEOTIDE SEQUENCE [LARGE SCALE GENOMIC DNA]</scope>
    <source>
        <strain evidence="5 7">5120</strain>
    </source>
</reference>
<dbReference type="EMBL" id="CYSC01000035">
    <property type="protein sequence ID" value="CUH72963.1"/>
    <property type="molecule type" value="Genomic_DNA"/>
</dbReference>
<evidence type="ECO:0000256" key="1">
    <source>
        <dbReference type="ARBA" id="ARBA00006252"/>
    </source>
</evidence>
<evidence type="ECO:0000313" key="4">
    <source>
        <dbReference type="EMBL" id="CUH69560.1"/>
    </source>
</evidence>
<gene>
    <name evidence="4" type="ORF">TL5118_03525</name>
    <name evidence="5" type="ORF">TL5120_02765</name>
</gene>
<dbReference type="PANTHER" id="PTHR10204:SF34">
    <property type="entry name" value="NAD(P)H DEHYDROGENASE [QUINONE] 1 ISOFORM 1"/>
    <property type="match status" value="1"/>
</dbReference>
<evidence type="ECO:0000313" key="7">
    <source>
        <dbReference type="Proteomes" id="UP000051887"/>
    </source>
</evidence>
<name>A0A0P1FNC0_9RHOB</name>
<proteinExistence type="inferred from homology"/>
<dbReference type="EMBL" id="CYSB01000040">
    <property type="protein sequence ID" value="CUH69560.1"/>
    <property type="molecule type" value="Genomic_DNA"/>
</dbReference>
<dbReference type="OrthoDB" id="9798454at2"/>
<organism evidence="5 7">
    <name type="scientific">Thalassovita autumnalis</name>
    <dbReference type="NCBI Taxonomy" id="2072972"/>
    <lineage>
        <taxon>Bacteria</taxon>
        <taxon>Pseudomonadati</taxon>
        <taxon>Pseudomonadota</taxon>
        <taxon>Alphaproteobacteria</taxon>
        <taxon>Rhodobacterales</taxon>
        <taxon>Roseobacteraceae</taxon>
        <taxon>Thalassovita</taxon>
    </lineage>
</organism>
<dbReference type="SUPFAM" id="SSF52218">
    <property type="entry name" value="Flavoproteins"/>
    <property type="match status" value="1"/>
</dbReference>
<dbReference type="InterPro" id="IPR029039">
    <property type="entry name" value="Flavoprotein-like_sf"/>
</dbReference>
<dbReference type="InterPro" id="IPR051545">
    <property type="entry name" value="NAD(P)H_dehydrogenase_qn"/>
</dbReference>
<dbReference type="Pfam" id="PF02525">
    <property type="entry name" value="Flavodoxin_2"/>
    <property type="match status" value="1"/>
</dbReference>
<dbReference type="RefSeq" id="WP_058244126.1">
    <property type="nucleotide sequence ID" value="NZ_CYSB01000040.1"/>
</dbReference>
<dbReference type="GO" id="GO:0003955">
    <property type="term" value="F:NAD(P)H dehydrogenase (quinone) activity"/>
    <property type="evidence" value="ECO:0007669"/>
    <property type="project" value="TreeGrafter"/>
</dbReference>
<sequence length="191" mass="21697">MKTLIVLCHPLQDSLNTHLAKKAQTKMIEAGHEVQLLDLYAEGFDPRLSVAERQGYYTAPCDDEGALQEVEALILVFPTWWFGLPAMLKGWIDRSFLPGVAYDHDPDLKALTPRLHKLRHVVAVTTLGSPAWIDRLVLRRPVYRALKWGVVKACAPKARFAMLSLYKAEGVAQSRADRFVTRLERHLERLN</sequence>
<dbReference type="AlphaFoldDB" id="A0A0P1FNC0"/>
<dbReference type="Proteomes" id="UP000051086">
    <property type="component" value="Unassembled WGS sequence"/>
</dbReference>
<keyword evidence="2" id="KW-0560">Oxidoreductase</keyword>
<feature type="domain" description="Flavodoxin-like fold" evidence="3">
    <location>
        <begin position="1"/>
        <end position="132"/>
    </location>
</feature>
<evidence type="ECO:0000259" key="3">
    <source>
        <dbReference type="Pfam" id="PF02525"/>
    </source>
</evidence>
<dbReference type="GO" id="GO:0005829">
    <property type="term" value="C:cytosol"/>
    <property type="evidence" value="ECO:0007669"/>
    <property type="project" value="TreeGrafter"/>
</dbReference>
<evidence type="ECO:0000313" key="6">
    <source>
        <dbReference type="Proteomes" id="UP000051086"/>
    </source>
</evidence>
<reference evidence="4 6" key="1">
    <citation type="submission" date="2015-09" db="EMBL/GenBank/DDBJ databases">
        <authorList>
            <person name="Rodrigo-Torres L."/>
            <person name="Arahal D.R."/>
        </authorList>
    </citation>
    <scope>NUCLEOTIDE SEQUENCE [LARGE SCALE GENOMIC DNA]</scope>
    <source>
        <strain evidence="4 6">CECT 5118</strain>
    </source>
</reference>
<dbReference type="Gene3D" id="3.40.50.360">
    <property type="match status" value="1"/>
</dbReference>
<dbReference type="InterPro" id="IPR003680">
    <property type="entry name" value="Flavodoxin_fold"/>
</dbReference>
<dbReference type="Proteomes" id="UP000051887">
    <property type="component" value="Unassembled WGS sequence"/>
</dbReference>
<keyword evidence="6" id="KW-1185">Reference proteome</keyword>
<evidence type="ECO:0000256" key="2">
    <source>
        <dbReference type="ARBA" id="ARBA00023002"/>
    </source>
</evidence>
<protein>
    <submittedName>
        <fullName evidence="4 5">NADPH-quinone reductase (Modulator of drug activity B)</fullName>
    </submittedName>
</protein>
<dbReference type="PANTHER" id="PTHR10204">
    <property type="entry name" value="NAD P H OXIDOREDUCTASE-RELATED"/>
    <property type="match status" value="1"/>
</dbReference>
<accession>A0A0P1FNC0</accession>
<comment type="similarity">
    <text evidence="1">Belongs to the NAD(P)H dehydrogenase (quinone) family.</text>
</comment>